<protein>
    <submittedName>
        <fullName evidence="1">PerC family transcriptional regulator</fullName>
    </submittedName>
</protein>
<gene>
    <name evidence="1" type="ORF">HV331_19745</name>
</gene>
<name>A0AAP9QZ48_KLEAE</name>
<sequence length="98" mass="11101">MAEVVRDTVAEKLEAAGLWRRAARRWLDIMESGRITDAQRDWLHQRRQTCLANIMPVKRPSEQLDIVTVSKAASAAQARMGLARPDGRAFRIFTGPKK</sequence>
<dbReference type="EMBL" id="CP055904">
    <property type="protein sequence ID" value="QMR41591.1"/>
    <property type="molecule type" value="Genomic_DNA"/>
</dbReference>
<proteinExistence type="predicted"/>
<dbReference type="InterPro" id="IPR024684">
    <property type="entry name" value="Tscrpt_act_PerC/SfV_Orf40"/>
</dbReference>
<dbReference type="Pfam" id="PF06069">
    <property type="entry name" value="PerC"/>
    <property type="match status" value="1"/>
</dbReference>
<evidence type="ECO:0000313" key="1">
    <source>
        <dbReference type="EMBL" id="QMR41591.1"/>
    </source>
</evidence>
<evidence type="ECO:0000313" key="2">
    <source>
        <dbReference type="Proteomes" id="UP000514462"/>
    </source>
</evidence>
<reference evidence="2" key="1">
    <citation type="submission" date="2020-06" db="EMBL/GenBank/DDBJ databases">
        <title>REHAB project genomes.</title>
        <authorList>
            <person name="Shaw L.P."/>
        </authorList>
    </citation>
    <scope>NUCLEOTIDE SEQUENCE [LARGE SCALE GENOMIC DNA]</scope>
    <source>
        <strain evidence="2">RHBSTW-00938</strain>
    </source>
</reference>
<dbReference type="RefSeq" id="WP_182014683.1">
    <property type="nucleotide sequence ID" value="NZ_CP055904.1"/>
</dbReference>
<dbReference type="Proteomes" id="UP000514462">
    <property type="component" value="Chromosome"/>
</dbReference>
<accession>A0AAP9QZ48</accession>
<dbReference type="AlphaFoldDB" id="A0AAP9QZ48"/>
<organism evidence="1 2">
    <name type="scientific">Klebsiella aerogenes</name>
    <name type="common">Enterobacter aerogenes</name>
    <dbReference type="NCBI Taxonomy" id="548"/>
    <lineage>
        <taxon>Bacteria</taxon>
        <taxon>Pseudomonadati</taxon>
        <taxon>Pseudomonadota</taxon>
        <taxon>Gammaproteobacteria</taxon>
        <taxon>Enterobacterales</taxon>
        <taxon>Enterobacteriaceae</taxon>
        <taxon>Klebsiella/Raoultella group</taxon>
        <taxon>Klebsiella</taxon>
    </lineage>
</organism>